<dbReference type="InterPro" id="IPR011701">
    <property type="entry name" value="MFS"/>
</dbReference>
<evidence type="ECO:0000256" key="2">
    <source>
        <dbReference type="ARBA" id="ARBA00022692"/>
    </source>
</evidence>
<comment type="caution">
    <text evidence="7">The sequence shown here is derived from an EMBL/GenBank/DDBJ whole genome shotgun (WGS) entry which is preliminary data.</text>
</comment>
<feature type="transmembrane region" description="Helical" evidence="5">
    <location>
        <begin position="119"/>
        <end position="137"/>
    </location>
</feature>
<dbReference type="EMBL" id="JAGGMR010000001">
    <property type="protein sequence ID" value="MBP2194054.1"/>
    <property type="molecule type" value="Genomic_DNA"/>
</dbReference>
<accession>A0ABS4QQT4</accession>
<evidence type="ECO:0000256" key="3">
    <source>
        <dbReference type="ARBA" id="ARBA00022989"/>
    </source>
</evidence>
<dbReference type="InterPro" id="IPR020846">
    <property type="entry name" value="MFS_dom"/>
</dbReference>
<keyword evidence="2 5" id="KW-0812">Transmembrane</keyword>
<keyword evidence="3 5" id="KW-1133">Transmembrane helix</keyword>
<gene>
    <name evidence="7" type="ORF">BJ987_006955</name>
</gene>
<organism evidence="7 8">
    <name type="scientific">Nocardia goodfellowii</name>
    <dbReference type="NCBI Taxonomy" id="882446"/>
    <lineage>
        <taxon>Bacteria</taxon>
        <taxon>Bacillati</taxon>
        <taxon>Actinomycetota</taxon>
        <taxon>Actinomycetes</taxon>
        <taxon>Mycobacteriales</taxon>
        <taxon>Nocardiaceae</taxon>
        <taxon>Nocardia</taxon>
    </lineage>
</organism>
<feature type="transmembrane region" description="Helical" evidence="5">
    <location>
        <begin position="21"/>
        <end position="45"/>
    </location>
</feature>
<dbReference type="CDD" id="cd17321">
    <property type="entry name" value="MFS_MMR_MDR_like"/>
    <property type="match status" value="1"/>
</dbReference>
<dbReference type="Gene3D" id="1.20.1250.20">
    <property type="entry name" value="MFS general substrate transporter like domains"/>
    <property type="match status" value="1"/>
</dbReference>
<keyword evidence="4 5" id="KW-0472">Membrane</keyword>
<feature type="transmembrane region" description="Helical" evidence="5">
    <location>
        <begin position="368"/>
        <end position="389"/>
    </location>
</feature>
<sequence>MTEVSARPGSPPTAKAAGITLLIACGAAFIAFLDLSVVNIAFPAIARTYPDTAATTLTWVVSGYAVAFAAFLTPAGRFADTLGRRRMFLLALAGFALTSLLCGLAPTAGWLIAGRLLQGVTAALMVPAALGLVLSVTPREKIGAAIGAWSAAGGFAAVVGPALGGGLVEAFSWRAVFVINVPVALALIVAVLRTSVPDSRTPGSALPDPLGTAAVAIGLGGLVAGVTEGQRWGWTDPVTLGCLIAGVLLLLFALIRARGHHNPAIAVDLWRSRPYALANAGSFVFGAAMFAWLLAGPLFLDAIWGYSVLASAGAMTVGAVAAMITATLVGRLTTAGARRWAGVLGAVLFTASVAWMSTGMFGSEPALWSAWIPAGILGGGGLGIVVTVLGTASASSLPPQQFAAGVGMNLTARQVGGALGVALLAAIFAANPDQPLTAFHTLFAVCAGITVLAVAVLAIPSTDPIAAPVPSSKETY</sequence>
<dbReference type="RefSeq" id="WP_209897232.1">
    <property type="nucleotide sequence ID" value="NZ_JAGGMR010000001.1"/>
</dbReference>
<feature type="transmembrane region" description="Helical" evidence="5">
    <location>
        <begin position="204"/>
        <end position="226"/>
    </location>
</feature>
<evidence type="ECO:0000313" key="8">
    <source>
        <dbReference type="Proteomes" id="UP001519325"/>
    </source>
</evidence>
<evidence type="ECO:0000256" key="5">
    <source>
        <dbReference type="SAM" id="Phobius"/>
    </source>
</evidence>
<dbReference type="PRINTS" id="PR01036">
    <property type="entry name" value="TCRTETB"/>
</dbReference>
<keyword evidence="8" id="KW-1185">Reference proteome</keyword>
<feature type="transmembrane region" description="Helical" evidence="5">
    <location>
        <begin position="436"/>
        <end position="459"/>
    </location>
</feature>
<feature type="transmembrane region" description="Helical" evidence="5">
    <location>
        <begin position="276"/>
        <end position="300"/>
    </location>
</feature>
<name>A0ABS4QQT4_9NOCA</name>
<protein>
    <submittedName>
        <fullName evidence="7">EmrB/QacA subfamily drug resistance transporter</fullName>
    </submittedName>
</protein>
<dbReference type="Gene3D" id="1.20.1720.10">
    <property type="entry name" value="Multidrug resistance protein D"/>
    <property type="match status" value="1"/>
</dbReference>
<evidence type="ECO:0000313" key="7">
    <source>
        <dbReference type="EMBL" id="MBP2194054.1"/>
    </source>
</evidence>
<feature type="transmembrane region" description="Helical" evidence="5">
    <location>
        <begin position="88"/>
        <end position="113"/>
    </location>
</feature>
<dbReference type="PANTHER" id="PTHR42718:SF48">
    <property type="entry name" value="CONSERVED TWO-DOMAIN MEMBRANE PROTEIN-RELATED"/>
    <property type="match status" value="1"/>
</dbReference>
<feature type="domain" description="Major facilitator superfamily (MFS) profile" evidence="6">
    <location>
        <begin position="20"/>
        <end position="465"/>
    </location>
</feature>
<feature type="transmembrane region" description="Helical" evidence="5">
    <location>
        <begin position="238"/>
        <end position="255"/>
    </location>
</feature>
<feature type="transmembrane region" description="Helical" evidence="5">
    <location>
        <begin position="57"/>
        <end position="76"/>
    </location>
</feature>
<dbReference type="Pfam" id="PF07690">
    <property type="entry name" value="MFS_1"/>
    <property type="match status" value="1"/>
</dbReference>
<feature type="transmembrane region" description="Helical" evidence="5">
    <location>
        <begin position="306"/>
        <end position="329"/>
    </location>
</feature>
<dbReference type="PANTHER" id="PTHR42718">
    <property type="entry name" value="MAJOR FACILITATOR SUPERFAMILY MULTIDRUG TRANSPORTER MFSC"/>
    <property type="match status" value="1"/>
</dbReference>
<dbReference type="SUPFAM" id="SSF103473">
    <property type="entry name" value="MFS general substrate transporter"/>
    <property type="match status" value="2"/>
</dbReference>
<proteinExistence type="predicted"/>
<comment type="subcellular location">
    <subcellularLocation>
        <location evidence="1">Cell membrane</location>
        <topology evidence="1">Multi-pass membrane protein</topology>
    </subcellularLocation>
</comment>
<evidence type="ECO:0000256" key="4">
    <source>
        <dbReference type="ARBA" id="ARBA00023136"/>
    </source>
</evidence>
<reference evidence="7 8" key="1">
    <citation type="submission" date="2021-03" db="EMBL/GenBank/DDBJ databases">
        <title>Sequencing the genomes of 1000 actinobacteria strains.</title>
        <authorList>
            <person name="Klenk H.-P."/>
        </authorList>
    </citation>
    <scope>NUCLEOTIDE SEQUENCE [LARGE SCALE GENOMIC DNA]</scope>
    <source>
        <strain evidence="7 8">DSM 45516</strain>
    </source>
</reference>
<feature type="transmembrane region" description="Helical" evidence="5">
    <location>
        <begin position="171"/>
        <end position="192"/>
    </location>
</feature>
<feature type="transmembrane region" description="Helical" evidence="5">
    <location>
        <begin position="341"/>
        <end position="362"/>
    </location>
</feature>
<feature type="transmembrane region" description="Helical" evidence="5">
    <location>
        <begin position="410"/>
        <end position="430"/>
    </location>
</feature>
<dbReference type="PROSITE" id="PS50850">
    <property type="entry name" value="MFS"/>
    <property type="match status" value="1"/>
</dbReference>
<evidence type="ECO:0000256" key="1">
    <source>
        <dbReference type="ARBA" id="ARBA00004651"/>
    </source>
</evidence>
<dbReference type="Proteomes" id="UP001519325">
    <property type="component" value="Unassembled WGS sequence"/>
</dbReference>
<dbReference type="InterPro" id="IPR036259">
    <property type="entry name" value="MFS_trans_sf"/>
</dbReference>
<evidence type="ECO:0000259" key="6">
    <source>
        <dbReference type="PROSITE" id="PS50850"/>
    </source>
</evidence>
<feature type="transmembrane region" description="Helical" evidence="5">
    <location>
        <begin position="144"/>
        <end position="165"/>
    </location>
</feature>